<organism evidence="1 2">
    <name type="scientific">Claviceps pazoutovae</name>
    <dbReference type="NCBI Taxonomy" id="1649127"/>
    <lineage>
        <taxon>Eukaryota</taxon>
        <taxon>Fungi</taxon>
        <taxon>Dikarya</taxon>
        <taxon>Ascomycota</taxon>
        <taxon>Pezizomycotina</taxon>
        <taxon>Sordariomycetes</taxon>
        <taxon>Hypocreomycetidae</taxon>
        <taxon>Hypocreales</taxon>
        <taxon>Clavicipitaceae</taxon>
        <taxon>Claviceps</taxon>
    </lineage>
</organism>
<gene>
    <name evidence="1" type="ORF">E4U60_001066</name>
</gene>
<comment type="caution">
    <text evidence="1">The sequence shown here is derived from an EMBL/GenBank/DDBJ whole genome shotgun (WGS) entry which is preliminary data.</text>
</comment>
<evidence type="ECO:0000313" key="1">
    <source>
        <dbReference type="EMBL" id="KAG5948713.1"/>
    </source>
</evidence>
<keyword evidence="2" id="KW-1185">Reference proteome</keyword>
<name>A0A9P7MJN7_9HYPO</name>
<sequence length="61" mass="7125">MEAPKCFSGASLKSRLSRFEDGLPLSRRRGYDESPEDVLRITTPKYKTDNLLKFWNEMIDD</sequence>
<dbReference type="AlphaFoldDB" id="A0A9P7MJN7"/>
<dbReference type="Proteomes" id="UP000706124">
    <property type="component" value="Unassembled WGS sequence"/>
</dbReference>
<protein>
    <submittedName>
        <fullName evidence="1">Uncharacterized protein</fullName>
    </submittedName>
</protein>
<proteinExistence type="predicted"/>
<accession>A0A9P7MJN7</accession>
<evidence type="ECO:0000313" key="2">
    <source>
        <dbReference type="Proteomes" id="UP000706124"/>
    </source>
</evidence>
<reference evidence="1 2" key="1">
    <citation type="journal article" date="2020" name="bioRxiv">
        <title>Whole genome comparisons of ergot fungi reveals the divergence and evolution of species within the genus Claviceps are the result of varying mechanisms driving genome evolution and host range expansion.</title>
        <authorList>
            <person name="Wyka S.A."/>
            <person name="Mondo S.J."/>
            <person name="Liu M."/>
            <person name="Dettman J."/>
            <person name="Nalam V."/>
            <person name="Broders K.D."/>
        </authorList>
    </citation>
    <scope>NUCLEOTIDE SEQUENCE [LARGE SCALE GENOMIC DNA]</scope>
    <source>
        <strain evidence="1 2">CCC 1485</strain>
    </source>
</reference>
<dbReference type="EMBL" id="SRPO01000014">
    <property type="protein sequence ID" value="KAG5948713.1"/>
    <property type="molecule type" value="Genomic_DNA"/>
</dbReference>